<dbReference type="OrthoDB" id="201595at2759"/>
<dbReference type="InterPro" id="IPR000615">
    <property type="entry name" value="Bestrophin"/>
</dbReference>
<comment type="subcellular location">
    <subcellularLocation>
        <location evidence="6">Cell membrane</location>
        <topology evidence="6">Multi-pass membrane protein</topology>
    </subcellularLocation>
    <subcellularLocation>
        <location evidence="1">Membrane</location>
    </subcellularLocation>
</comment>
<sequence>MTVPYSSLVATATYSTFLRLLFTWKGSVYRLIWFELLVFVVLYSILSVTYRFLMVGIIKTYFELACVYCNKYNDMIPVPFVLGFYVALVVGRWWEQFQVLPWPDDLALHLTAYCHGNGERPTRIRRTVMRYANLSYCLVLRAISSRARLRFPTEEHLVSSGLMTQEEFDVYKTTPPIEYSLYFAPLVWAMDIITQARREGHIRFDRAVEILTEEITAFRGKLGTIFAYDWVNPPLVYTQTATIVVYTYFISCLFSWQYLDPSKGYSGYEVDIYVPIFGLLRFFFYMGWLKVAESLINPFGEDVDDFEIEYLIERNLSVSYLIVDEMHHDHPELVRDAFWGTTDALLPDWTKTTVSSMDESTPHVHISEDGDRFIGSLANLDLAGSRKMSGTFWRSSNWSKPFTSVTSLRKLSHL</sequence>
<dbReference type="GO" id="GO:0005254">
    <property type="term" value="F:chloride channel activity"/>
    <property type="evidence" value="ECO:0007669"/>
    <property type="project" value="UniProtKB-KW"/>
</dbReference>
<dbReference type="AlphaFoldDB" id="A0A8T0DNY9"/>
<feature type="transmembrane region" description="Helical" evidence="6">
    <location>
        <begin position="75"/>
        <end position="94"/>
    </location>
</feature>
<comment type="caution">
    <text evidence="7">The sequence shown here is derived from an EMBL/GenBank/DDBJ whole genome shotgun (WGS) entry which is preliminary data.</text>
</comment>
<comment type="function">
    <text evidence="6">Forms chloride channels.</text>
</comment>
<keyword evidence="6" id="KW-0869">Chloride channel</keyword>
<dbReference type="PANTHER" id="PTHR10736:SF65">
    <property type="entry name" value="BESTROPHIN 1, ISOFORM C-RELATED"/>
    <property type="match status" value="1"/>
</dbReference>
<dbReference type="EMBL" id="JTDF01002267">
    <property type="protein sequence ID" value="KAF8569002.1"/>
    <property type="molecule type" value="Genomic_DNA"/>
</dbReference>
<dbReference type="GO" id="GO:0005886">
    <property type="term" value="C:plasma membrane"/>
    <property type="evidence" value="ECO:0007669"/>
    <property type="project" value="UniProtKB-SubCell"/>
</dbReference>
<evidence type="ECO:0000256" key="5">
    <source>
        <dbReference type="ARBA" id="ARBA00034769"/>
    </source>
</evidence>
<keyword evidence="8" id="KW-1185">Reference proteome</keyword>
<evidence type="ECO:0000313" key="8">
    <source>
        <dbReference type="Proteomes" id="UP000699462"/>
    </source>
</evidence>
<comment type="similarity">
    <text evidence="5 6">Belongs to the anion channel-forming bestrophin (TC 1.A.46) family. Calcium-sensitive chloride channel subfamily.</text>
</comment>
<evidence type="ECO:0000313" key="7">
    <source>
        <dbReference type="EMBL" id="KAF8569002.1"/>
    </source>
</evidence>
<dbReference type="InterPro" id="IPR021134">
    <property type="entry name" value="Bestrophin-like"/>
</dbReference>
<keyword evidence="6" id="KW-0813">Transport</keyword>
<accession>A0A8T0DNY9</accession>
<keyword evidence="6" id="KW-0407">Ion channel</keyword>
<proteinExistence type="inferred from homology"/>
<keyword evidence="4 6" id="KW-0472">Membrane</keyword>
<gene>
    <name evidence="7" type="ORF">P879_00527</name>
</gene>
<feature type="transmembrane region" description="Helical" evidence="6">
    <location>
        <begin position="270"/>
        <end position="288"/>
    </location>
</feature>
<keyword evidence="3 6" id="KW-1133">Transmembrane helix</keyword>
<evidence type="ECO:0000256" key="2">
    <source>
        <dbReference type="ARBA" id="ARBA00022692"/>
    </source>
</evidence>
<organism evidence="7 8">
    <name type="scientific">Paragonimus westermani</name>
    <dbReference type="NCBI Taxonomy" id="34504"/>
    <lineage>
        <taxon>Eukaryota</taxon>
        <taxon>Metazoa</taxon>
        <taxon>Spiralia</taxon>
        <taxon>Lophotrochozoa</taxon>
        <taxon>Platyhelminthes</taxon>
        <taxon>Trematoda</taxon>
        <taxon>Digenea</taxon>
        <taxon>Plagiorchiida</taxon>
        <taxon>Troglotremata</taxon>
        <taxon>Troglotrematidae</taxon>
        <taxon>Paragonimus</taxon>
    </lineage>
</organism>
<keyword evidence="6" id="KW-0406">Ion transport</keyword>
<evidence type="ECO:0000256" key="4">
    <source>
        <dbReference type="ARBA" id="ARBA00023136"/>
    </source>
</evidence>
<evidence type="ECO:0000256" key="6">
    <source>
        <dbReference type="RuleBase" id="RU363126"/>
    </source>
</evidence>
<reference evidence="7 8" key="1">
    <citation type="submission" date="2019-07" db="EMBL/GenBank/DDBJ databases">
        <title>Annotation for the trematode Paragonimus westermani.</title>
        <authorList>
            <person name="Choi Y.-J."/>
        </authorList>
    </citation>
    <scope>NUCLEOTIDE SEQUENCE [LARGE SCALE GENOMIC DNA]</scope>
    <source>
        <strain evidence="7">180907_Pwestermani</strain>
    </source>
</reference>
<feature type="transmembrane region" description="Helical" evidence="6">
    <location>
        <begin position="236"/>
        <end position="258"/>
    </location>
</feature>
<keyword evidence="2 6" id="KW-0812">Transmembrane</keyword>
<name>A0A8T0DNY9_9TREM</name>
<keyword evidence="6" id="KW-1003">Cell membrane</keyword>
<evidence type="ECO:0000256" key="1">
    <source>
        <dbReference type="ARBA" id="ARBA00004370"/>
    </source>
</evidence>
<evidence type="ECO:0000256" key="3">
    <source>
        <dbReference type="ARBA" id="ARBA00022989"/>
    </source>
</evidence>
<keyword evidence="6" id="KW-0868">Chloride</keyword>
<dbReference type="Proteomes" id="UP000699462">
    <property type="component" value="Unassembled WGS sequence"/>
</dbReference>
<dbReference type="PANTHER" id="PTHR10736">
    <property type="entry name" value="BESTROPHIN"/>
    <property type="match status" value="1"/>
</dbReference>
<dbReference type="Pfam" id="PF01062">
    <property type="entry name" value="Bestrophin"/>
    <property type="match status" value="1"/>
</dbReference>
<dbReference type="GO" id="GO:0034707">
    <property type="term" value="C:chloride channel complex"/>
    <property type="evidence" value="ECO:0007669"/>
    <property type="project" value="UniProtKB-KW"/>
</dbReference>
<protein>
    <recommendedName>
        <fullName evidence="6">Bestrophin homolog</fullName>
    </recommendedName>
</protein>
<feature type="transmembrane region" description="Helical" evidence="6">
    <location>
        <begin position="31"/>
        <end position="54"/>
    </location>
</feature>